<proteinExistence type="predicted"/>
<evidence type="ECO:0000313" key="1">
    <source>
        <dbReference type="EMBL" id="PPQ66502.1"/>
    </source>
</evidence>
<comment type="caution">
    <text evidence="1">The sequence shown here is derived from an EMBL/GenBank/DDBJ whole genome shotgun (WGS) entry which is preliminary data.</text>
</comment>
<organism evidence="1 2">
    <name type="scientific">Gymnopilus dilepis</name>
    <dbReference type="NCBI Taxonomy" id="231916"/>
    <lineage>
        <taxon>Eukaryota</taxon>
        <taxon>Fungi</taxon>
        <taxon>Dikarya</taxon>
        <taxon>Basidiomycota</taxon>
        <taxon>Agaricomycotina</taxon>
        <taxon>Agaricomycetes</taxon>
        <taxon>Agaricomycetidae</taxon>
        <taxon>Agaricales</taxon>
        <taxon>Agaricineae</taxon>
        <taxon>Hymenogastraceae</taxon>
        <taxon>Gymnopilus</taxon>
    </lineage>
</organism>
<gene>
    <name evidence="1" type="ORF">CVT26_011190</name>
</gene>
<accession>A0A409VJQ6</accession>
<name>A0A409VJQ6_9AGAR</name>
<dbReference type="OrthoDB" id="3046414at2759"/>
<keyword evidence="2" id="KW-1185">Reference proteome</keyword>
<sequence length="418" mass="48868">MSNSLPRFQSISPLERMLLGPFVSSVTTLLDHMLTKELHVLSKLNKRMRLIVQFYVQRKWSAVDFLHSFFHDPHHFLDFMKNHNVILFGAPVFQFFDRTWNDASHPLELCLHVESLQNLVDAMEYQHYEFRQETTGGASLEATIQQELQRTKVHKLKSSGERNSSELDRSPWGPYLFTQGDTKRLRIHIVRCDPYRHIFTFYSSALMNFICWNCAVSLFPRSTFIKRRTFVTRQEDLEWRSSPHGYHSWFEGYAKKHGIKTIGLTLWEYSEVETGQRFEISFAGSYPSRNRVNSEFIYRGSTLTIYPGPTDETLTSNGPSFEVLDFKSGVTRTDSYLRIGEPKLWRFVYVSILLSQAEQPPSQRVGRIAKVWHMNNQQEIRKANSNSTRANGGCIITDVKTEDEDNRSNIYFEYIQLK</sequence>
<dbReference type="AlphaFoldDB" id="A0A409VJQ6"/>
<reference evidence="1 2" key="1">
    <citation type="journal article" date="2018" name="Evol. Lett.">
        <title>Horizontal gene cluster transfer increased hallucinogenic mushroom diversity.</title>
        <authorList>
            <person name="Reynolds H.T."/>
            <person name="Vijayakumar V."/>
            <person name="Gluck-Thaler E."/>
            <person name="Korotkin H.B."/>
            <person name="Matheny P.B."/>
            <person name="Slot J.C."/>
        </authorList>
    </citation>
    <scope>NUCLEOTIDE SEQUENCE [LARGE SCALE GENOMIC DNA]</scope>
    <source>
        <strain evidence="1 2">SRW20</strain>
    </source>
</reference>
<dbReference type="Proteomes" id="UP000284706">
    <property type="component" value="Unassembled WGS sequence"/>
</dbReference>
<dbReference type="InParanoid" id="A0A409VJQ6"/>
<evidence type="ECO:0000313" key="2">
    <source>
        <dbReference type="Proteomes" id="UP000284706"/>
    </source>
</evidence>
<dbReference type="EMBL" id="NHYE01005629">
    <property type="protein sequence ID" value="PPQ66502.1"/>
    <property type="molecule type" value="Genomic_DNA"/>
</dbReference>
<protein>
    <submittedName>
        <fullName evidence="1">Uncharacterized protein</fullName>
    </submittedName>
</protein>